<accession>F5S520</accession>
<evidence type="ECO:0000313" key="1">
    <source>
        <dbReference type="EMBL" id="EGK11445.1"/>
    </source>
</evidence>
<dbReference type="GeneID" id="93262244"/>
<dbReference type="AlphaFoldDB" id="F5S520"/>
<name>F5S520_KINKI</name>
<dbReference type="Proteomes" id="UP000004207">
    <property type="component" value="Unassembled WGS sequence"/>
</dbReference>
<evidence type="ECO:0000313" key="2">
    <source>
        <dbReference type="Proteomes" id="UP000004207"/>
    </source>
</evidence>
<keyword evidence="2" id="KW-1185">Reference proteome</keyword>
<protein>
    <submittedName>
        <fullName evidence="1">Uncharacterized protein</fullName>
    </submittedName>
</protein>
<dbReference type="HOGENOM" id="CLU_2617290_0_0_4"/>
<comment type="caution">
    <text evidence="1">The sequence shown here is derived from an EMBL/GenBank/DDBJ whole genome shotgun (WGS) entry which is preliminary data.</text>
</comment>
<dbReference type="EMBL" id="AFHS01000010">
    <property type="protein sequence ID" value="EGK11445.1"/>
    <property type="molecule type" value="Genomic_DNA"/>
</dbReference>
<dbReference type="RefSeq" id="WP_003785473.1">
    <property type="nucleotide sequence ID" value="NZ_FOJK01000004.1"/>
</dbReference>
<reference evidence="1 2" key="1">
    <citation type="submission" date="2011-04" db="EMBL/GenBank/DDBJ databases">
        <authorList>
            <person name="Muzny D."/>
            <person name="Qin X."/>
            <person name="Deng J."/>
            <person name="Jiang H."/>
            <person name="Liu Y."/>
            <person name="Qu J."/>
            <person name="Song X.-Z."/>
            <person name="Zhang L."/>
            <person name="Thornton R."/>
            <person name="Coyle M."/>
            <person name="Francisco L."/>
            <person name="Jackson L."/>
            <person name="Javaid M."/>
            <person name="Korchina V."/>
            <person name="Kovar C."/>
            <person name="Mata R."/>
            <person name="Mathew T."/>
            <person name="Ngo R."/>
            <person name="Nguyen L."/>
            <person name="Nguyen N."/>
            <person name="Okwuonu G."/>
            <person name="Ongeri F."/>
            <person name="Pham C."/>
            <person name="Simmons D."/>
            <person name="Wilczek-Boney K."/>
            <person name="Hale W."/>
            <person name="Jakkamsetti A."/>
            <person name="Pham P."/>
            <person name="Ruth R."/>
            <person name="San Lucas F."/>
            <person name="Warren J."/>
            <person name="Zhang J."/>
            <person name="Zhao Z."/>
            <person name="Zhou C."/>
            <person name="Zhu D."/>
            <person name="Lee S."/>
            <person name="Bess C."/>
            <person name="Blankenburg K."/>
            <person name="Forbes L."/>
            <person name="Fu Q."/>
            <person name="Gubbala S."/>
            <person name="Hirani K."/>
            <person name="Jayaseelan J.C."/>
            <person name="Lara F."/>
            <person name="Munidasa M."/>
            <person name="Palculict T."/>
            <person name="Patil S."/>
            <person name="Pu L.-L."/>
            <person name="Saada N."/>
            <person name="Tang L."/>
            <person name="Weissenberger G."/>
            <person name="Zhu Y."/>
            <person name="Hemphill L."/>
            <person name="Shang Y."/>
            <person name="Youmans B."/>
            <person name="Ayvaz T."/>
            <person name="Ross M."/>
            <person name="Santibanez J."/>
            <person name="Aqrawi P."/>
            <person name="Gross S."/>
            <person name="Joshi V."/>
            <person name="Fowler G."/>
            <person name="Nazareth L."/>
            <person name="Reid J."/>
            <person name="Worley K."/>
            <person name="Petrosino J."/>
            <person name="Highlander S."/>
            <person name="Gibbs R."/>
        </authorList>
    </citation>
    <scope>NUCLEOTIDE SEQUENCE [LARGE SCALE GENOMIC DNA]</scope>
    <source>
        <strain evidence="1 2">ATCC 23330</strain>
    </source>
</reference>
<organism evidence="1 2">
    <name type="scientific">Kingella kingae ATCC 23330</name>
    <dbReference type="NCBI Taxonomy" id="887327"/>
    <lineage>
        <taxon>Bacteria</taxon>
        <taxon>Pseudomonadati</taxon>
        <taxon>Pseudomonadota</taxon>
        <taxon>Betaproteobacteria</taxon>
        <taxon>Neisseriales</taxon>
        <taxon>Neisseriaceae</taxon>
        <taxon>Kingella</taxon>
    </lineage>
</organism>
<gene>
    <name evidence="1" type="ORF">HMPREF0476_0303</name>
</gene>
<sequence>MFMSLCGLSKKERIVRGFLGCVDNSFLSGFFSQNVRIQGKNASKVEYLARIFNAVVADLGKKDTKNELSTRPYVQAAF</sequence>
<proteinExistence type="predicted"/>